<evidence type="ECO:0000313" key="2">
    <source>
        <dbReference type="Proteomes" id="UP000651977"/>
    </source>
</evidence>
<dbReference type="EMBL" id="BMDY01000001">
    <property type="protein sequence ID" value="GGA92891.1"/>
    <property type="molecule type" value="Genomic_DNA"/>
</dbReference>
<dbReference type="RefSeq" id="WP_055731798.1">
    <property type="nucleotide sequence ID" value="NZ_BMDY01000001.1"/>
</dbReference>
<gene>
    <name evidence="1" type="ORF">GCM10007414_01880</name>
</gene>
<keyword evidence="2" id="KW-1185">Reference proteome</keyword>
<organism evidence="1 2">
    <name type="scientific">Agarivorans gilvus</name>
    <dbReference type="NCBI Taxonomy" id="680279"/>
    <lineage>
        <taxon>Bacteria</taxon>
        <taxon>Pseudomonadati</taxon>
        <taxon>Pseudomonadota</taxon>
        <taxon>Gammaproteobacteria</taxon>
        <taxon>Alteromonadales</taxon>
        <taxon>Alteromonadaceae</taxon>
        <taxon>Agarivorans</taxon>
    </lineage>
</organism>
<dbReference type="Proteomes" id="UP000651977">
    <property type="component" value="Unassembled WGS sequence"/>
</dbReference>
<proteinExistence type="predicted"/>
<comment type="caution">
    <text evidence="1">The sequence shown here is derived from an EMBL/GenBank/DDBJ whole genome shotgun (WGS) entry which is preliminary data.</text>
</comment>
<reference evidence="2" key="1">
    <citation type="journal article" date="2019" name="Int. J. Syst. Evol. Microbiol.">
        <title>The Global Catalogue of Microorganisms (GCM) 10K type strain sequencing project: providing services to taxonomists for standard genome sequencing and annotation.</title>
        <authorList>
            <consortium name="The Broad Institute Genomics Platform"/>
            <consortium name="The Broad Institute Genome Sequencing Center for Infectious Disease"/>
            <person name="Wu L."/>
            <person name="Ma J."/>
        </authorList>
    </citation>
    <scope>NUCLEOTIDE SEQUENCE [LARGE SCALE GENOMIC DNA]</scope>
    <source>
        <strain evidence="2">CGMCC 1.10131</strain>
    </source>
</reference>
<accession>A0ABQ1HV18</accession>
<sequence length="188" mass="21119">MKWWIYIGCLLPLFSQANQLAIEVIDAAYPKLTLRLEQVNNVEMIEASSLLLAGHQQTAVGMSLPSNKACVAEQLAPLRGRLQVVELAWSSSIQQQLEKVKAQTWSDSALYIDIISTNESCSKQSLRLMFPSLRHFSQGWGRLSLSSQGAMEAHGFVVMQQVGEGLIFTPVSPDNNRAQQYWLNYYQQ</sequence>
<protein>
    <submittedName>
        <fullName evidence="1">Uncharacterized protein</fullName>
    </submittedName>
</protein>
<evidence type="ECO:0000313" key="1">
    <source>
        <dbReference type="EMBL" id="GGA92891.1"/>
    </source>
</evidence>
<name>A0ABQ1HV18_9ALTE</name>